<evidence type="ECO:0000313" key="3">
    <source>
        <dbReference type="Proteomes" id="UP000037923"/>
    </source>
</evidence>
<name>A0A0M9G9M1_LEPPY</name>
<dbReference type="GeneID" id="26900359"/>
<feature type="region of interest" description="Disordered" evidence="1">
    <location>
        <begin position="970"/>
        <end position="991"/>
    </location>
</feature>
<gene>
    <name evidence="2" type="ORF">ABB37_00061</name>
</gene>
<dbReference type="OrthoDB" id="266897at2759"/>
<keyword evidence="3" id="KW-1185">Reference proteome</keyword>
<organism evidence="2 3">
    <name type="scientific">Leptomonas pyrrhocoris</name>
    <name type="common">Firebug parasite</name>
    <dbReference type="NCBI Taxonomy" id="157538"/>
    <lineage>
        <taxon>Eukaryota</taxon>
        <taxon>Discoba</taxon>
        <taxon>Euglenozoa</taxon>
        <taxon>Kinetoplastea</taxon>
        <taxon>Metakinetoplastina</taxon>
        <taxon>Trypanosomatida</taxon>
        <taxon>Trypanosomatidae</taxon>
        <taxon>Leishmaniinae</taxon>
        <taxon>Leptomonas</taxon>
    </lineage>
</organism>
<feature type="compositionally biased region" description="Polar residues" evidence="1">
    <location>
        <begin position="666"/>
        <end position="683"/>
    </location>
</feature>
<dbReference type="RefSeq" id="XP_015664109.1">
    <property type="nucleotide sequence ID" value="XM_015796101.1"/>
</dbReference>
<feature type="region of interest" description="Disordered" evidence="1">
    <location>
        <begin position="1188"/>
        <end position="1211"/>
    </location>
</feature>
<proteinExistence type="predicted"/>
<feature type="compositionally biased region" description="Acidic residues" evidence="1">
    <location>
        <begin position="838"/>
        <end position="848"/>
    </location>
</feature>
<feature type="compositionally biased region" description="Low complexity" evidence="1">
    <location>
        <begin position="1082"/>
        <end position="1094"/>
    </location>
</feature>
<protein>
    <submittedName>
        <fullName evidence="2">Glucoamylase-like protein</fullName>
    </submittedName>
</protein>
<feature type="region of interest" description="Disordered" evidence="1">
    <location>
        <begin position="72"/>
        <end position="152"/>
    </location>
</feature>
<feature type="compositionally biased region" description="Basic and acidic residues" evidence="1">
    <location>
        <begin position="405"/>
        <end position="419"/>
    </location>
</feature>
<dbReference type="EMBL" id="LGTL01000001">
    <property type="protein sequence ID" value="KPA85670.1"/>
    <property type="molecule type" value="Genomic_DNA"/>
</dbReference>
<feature type="region of interest" description="Disordered" evidence="1">
    <location>
        <begin position="396"/>
        <end position="425"/>
    </location>
</feature>
<dbReference type="AlphaFoldDB" id="A0A0M9G9M1"/>
<evidence type="ECO:0000256" key="1">
    <source>
        <dbReference type="SAM" id="MobiDB-lite"/>
    </source>
</evidence>
<feature type="region of interest" description="Disordered" evidence="1">
    <location>
        <begin position="838"/>
        <end position="875"/>
    </location>
</feature>
<dbReference type="PANTHER" id="PTHR19851">
    <property type="entry name" value="OS02G0203500 PROTEIN"/>
    <property type="match status" value="1"/>
</dbReference>
<feature type="region of interest" description="Disordered" evidence="1">
    <location>
        <begin position="166"/>
        <end position="332"/>
    </location>
</feature>
<feature type="compositionally biased region" description="Polar residues" evidence="1">
    <location>
        <begin position="779"/>
        <end position="788"/>
    </location>
</feature>
<feature type="compositionally biased region" description="Low complexity" evidence="1">
    <location>
        <begin position="86"/>
        <end position="132"/>
    </location>
</feature>
<reference evidence="2 3" key="1">
    <citation type="submission" date="2015-07" db="EMBL/GenBank/DDBJ databases">
        <title>High-quality genome of monoxenous trypanosomatid Leptomonas pyrrhocoris.</title>
        <authorList>
            <person name="Flegontov P."/>
            <person name="Butenko A."/>
            <person name="Firsov S."/>
            <person name="Vlcek C."/>
            <person name="Logacheva M.D."/>
            <person name="Field M."/>
            <person name="Filatov D."/>
            <person name="Flegontova O."/>
            <person name="Gerasimov E."/>
            <person name="Jackson A.P."/>
            <person name="Kelly S."/>
            <person name="Opperdoes F."/>
            <person name="O'Reilly A."/>
            <person name="Votypka J."/>
            <person name="Yurchenko V."/>
            <person name="Lukes J."/>
        </authorList>
    </citation>
    <scope>NUCLEOTIDE SEQUENCE [LARGE SCALE GENOMIC DNA]</scope>
    <source>
        <strain evidence="2">H10</strain>
    </source>
</reference>
<dbReference type="PANTHER" id="PTHR19851:SF7">
    <property type="entry name" value="F-BOX DOMAIN-CONTAINING PROTEIN"/>
    <property type="match status" value="1"/>
</dbReference>
<dbReference type="OMA" id="AFFFAFR"/>
<comment type="caution">
    <text evidence="2">The sequence shown here is derived from an EMBL/GenBank/DDBJ whole genome shotgun (WGS) entry which is preliminary data.</text>
</comment>
<feature type="compositionally biased region" description="Low complexity" evidence="1">
    <location>
        <begin position="187"/>
        <end position="213"/>
    </location>
</feature>
<feature type="region of interest" description="Disordered" evidence="1">
    <location>
        <begin position="640"/>
        <end position="683"/>
    </location>
</feature>
<feature type="compositionally biased region" description="Polar residues" evidence="1">
    <location>
        <begin position="314"/>
        <end position="325"/>
    </location>
</feature>
<feature type="region of interest" description="Disordered" evidence="1">
    <location>
        <begin position="765"/>
        <end position="804"/>
    </location>
</feature>
<feature type="compositionally biased region" description="Low complexity" evidence="1">
    <location>
        <begin position="253"/>
        <end position="263"/>
    </location>
</feature>
<feature type="region of interest" description="Disordered" evidence="1">
    <location>
        <begin position="1027"/>
        <end position="1046"/>
    </location>
</feature>
<accession>A0A0M9G9M1</accession>
<feature type="compositionally biased region" description="Polar residues" evidence="1">
    <location>
        <begin position="76"/>
        <end position="85"/>
    </location>
</feature>
<dbReference type="VEuPathDB" id="TriTrypDB:LpyrH10_01_0610"/>
<dbReference type="Proteomes" id="UP000037923">
    <property type="component" value="Unassembled WGS sequence"/>
</dbReference>
<evidence type="ECO:0000313" key="2">
    <source>
        <dbReference type="EMBL" id="KPA85670.1"/>
    </source>
</evidence>
<feature type="region of interest" description="Disordered" evidence="1">
    <location>
        <begin position="1082"/>
        <end position="1103"/>
    </location>
</feature>
<sequence>MRIAARLRAKSDSFANVDQHFTPYRTNNDKMDASSVGAREDAATASVSVSREAGRWAEAFQKNVLARQDATLAEPQPSQRPTPHGSTTTTTKTTTMTAATSTIVHSGNGSNHNPSRSPSPSAHTSPTPHSLPGVRSNEGGSEAAWTTPPCGMTPTSRTVAAVAVHPPLSRSSKRAAMAPAPTARFISSPTPSSASSHSTATTTTTTGAGATAGIPFASGHRHSLSSEPEGQSPRSLPPPPPLTALRQASNGDTAYSTASATATPNRNTPQPHNAAAVVPPQPSHIYTTPHARLNQTGNKTKAKTLSQSQLQSQRGGTNSSSSPVNSAGGPHIPSAYAASPFFQRVKDITFTTTATSPVERACDNGAAHPATQALEDTPHVSTREEAEDSALLQGVTPITNGGGSWRHDSQLRSQPRETMEASAAQAASGADYFSSLDHKLCGGDPYVDPSASLLPLPVSQLQPPPSMSMPLPSAVAVSQAMRVFTTTGSNSSSPHPADGGAVACSWDAAARSAFAPKASSLQQALYYPPGYAAESGAAPCMGFTSPFTPPGGDVSRLSASPGGLSGSHNATMNTTALHQSGMTSAIAMMPTPAMVMEVGSATMDGAGAAAAAASYLLQSSHPSNGSGGVSPYFHNGVPMGEAVHGGASPPGFASHAQQQRQRQSSYHSHTASPSPTCSAVMQRGSTCSPAGFGPVPTVSGTTTATTTAAIASGLSGVALERQLLHASKEELVQILLELGSCNPEASRFIDAKAFFFAFRHEHSRETTPAAAVDKPSGTLPMNTNSCSAESKGEGEEQPRRKSVSEGAVKALLAVTAGEGTKSGNRSIARCIFPAEAAEDDEADGEGDDSTNKVSGTGTHAIESLKPAGGSGGNLSWRRVRPEERPFCTDVHPCLRWYGACRNATSCAYASLPRNLCLNWVRGACVARAECSGVHRLPDPCPPELQRIYLLNHGLPRCDAGHALHALPVSPSPSPAVTPQTQPSWQHSHGGVGAPAAAAAAAAMHNSDGSALHTPCGQSIHKDAFMGGGSTPHRHHKQSPLEGADMKTGTRLIPRSAMDVLMDEDEAYAFTAAVSHMRELRLSGAASPTGSSSSTVEDKTRSGSVNRCLGHDFDNAVSPTCHTATGTVTAGFTTEENNSPVVSHPANAIQQACVDYRGSVLLPVCEAKTPLQVMPLRSVAAAVMREQEEEDYTDASAPAAGTRTRVQSPSLV</sequence>
<feature type="compositionally biased region" description="Basic and acidic residues" evidence="1">
    <location>
        <begin position="790"/>
        <end position="803"/>
    </location>
</feature>